<gene>
    <name evidence="5" type="ORF">CVM52_11630</name>
</gene>
<dbReference type="InterPro" id="IPR011049">
    <property type="entry name" value="Serralysin-like_metalloprot_C"/>
</dbReference>
<dbReference type="PANTHER" id="PTHR38340">
    <property type="entry name" value="S-LAYER PROTEIN"/>
    <property type="match status" value="1"/>
</dbReference>
<dbReference type="EMBL" id="PGTB01000039">
    <property type="protein sequence ID" value="PJE36534.1"/>
    <property type="molecule type" value="Genomic_DNA"/>
</dbReference>
<protein>
    <recommendedName>
        <fullName evidence="4">Hedgehog/Intein (Hint) domain-containing protein</fullName>
    </recommendedName>
</protein>
<dbReference type="Pfam" id="PF13403">
    <property type="entry name" value="Hint_2"/>
    <property type="match status" value="1"/>
</dbReference>
<dbReference type="Gene3D" id="2.150.10.10">
    <property type="entry name" value="Serralysin-like metalloprotease, C-terminal"/>
    <property type="match status" value="1"/>
</dbReference>
<dbReference type="PANTHER" id="PTHR38340:SF1">
    <property type="entry name" value="S-LAYER PROTEIN"/>
    <property type="match status" value="1"/>
</dbReference>
<organism evidence="5 6">
    <name type="scientific">Pseudooceanicola lipolyticus</name>
    <dbReference type="NCBI Taxonomy" id="2029104"/>
    <lineage>
        <taxon>Bacteria</taxon>
        <taxon>Pseudomonadati</taxon>
        <taxon>Pseudomonadota</taxon>
        <taxon>Alphaproteobacteria</taxon>
        <taxon>Rhodobacterales</taxon>
        <taxon>Paracoccaceae</taxon>
        <taxon>Pseudooceanicola</taxon>
    </lineage>
</organism>
<evidence type="ECO:0000256" key="1">
    <source>
        <dbReference type="ARBA" id="ARBA00004613"/>
    </source>
</evidence>
<reference evidence="5 6" key="1">
    <citation type="journal article" date="2018" name="Int. J. Syst. Evol. Microbiol.">
        <title>Pseudooceanicola lipolyticus sp. nov., a marine alphaproteobacterium, reclassification of Oceanicola flagellatus as Pseudooceanicola flagellatus comb. nov. and emended description of the genus Pseudooceanicola.</title>
        <authorList>
            <person name="Huang M.-M."/>
            <person name="Guo L.-L."/>
            <person name="Wu Y.-H."/>
            <person name="Lai Q.-L."/>
            <person name="Shao Z.-Z."/>
            <person name="Wang C.-S."/>
            <person name="Wu M."/>
            <person name="Xu X.-W."/>
        </authorList>
    </citation>
    <scope>NUCLEOTIDE SEQUENCE [LARGE SCALE GENOMIC DNA]</scope>
    <source>
        <strain evidence="5 6">157</strain>
    </source>
</reference>
<dbReference type="InterPro" id="IPR001343">
    <property type="entry name" value="Hemolysn_Ca-bd"/>
</dbReference>
<feature type="region of interest" description="Disordered" evidence="3">
    <location>
        <begin position="274"/>
        <end position="296"/>
    </location>
</feature>
<accession>A0A2M8J187</accession>
<comment type="caution">
    <text evidence="5">The sequence shown here is derived from an EMBL/GenBank/DDBJ whole genome shotgun (WGS) entry which is preliminary data.</text>
</comment>
<dbReference type="SUPFAM" id="SSF51294">
    <property type="entry name" value="Hedgehog/intein (Hint) domain"/>
    <property type="match status" value="1"/>
</dbReference>
<dbReference type="Pfam" id="PF00353">
    <property type="entry name" value="HemolysinCabind"/>
    <property type="match status" value="1"/>
</dbReference>
<dbReference type="InterPro" id="IPR050557">
    <property type="entry name" value="RTX_toxin/Mannuronan_C5-epim"/>
</dbReference>
<keyword evidence="2" id="KW-0964">Secreted</keyword>
<evidence type="ECO:0000313" key="5">
    <source>
        <dbReference type="EMBL" id="PJE36534.1"/>
    </source>
</evidence>
<sequence length="526" mass="55768">MTKYLFSGFAESDLTDAVSIDPGSKIKVPGTGPTRSFQVEDDDATLEGDTGRKHVSDDATQQASVYNGRTMENSGNVYVDAINIVEDADGNRYYLYELEIEGVSDDYYVFSSPPPPPGTTLTVVSQNDATATEVDYGTMAGDDAYASKSDTGETISGGAGNDIISGGGGNDVISGGAGNDKLAGGSGNDTLHGGEGNDTLSGGRGDDTLNGGLGDDVLSGGDGNDVFQLSRGHDTITDFNFGNSGEVGDSDRSNNDFVDLSGFYDSLDELRADQDDDGILNQSNTVDDEGRRVDYSDNRSFGDNSLTIMNARSSSYSYDNTGIICFAAGTRIRTPQGAVPAERLVPGDLVVTLDRGPQPVLWIGARHVGRDELEAEETLRPVLIRQGVLGAERDLMVSRQHGLLCRKDRLVRAIHLTSGVPGIRIAHGKREVTYIHLLFRRHEIIFGEGVASESFYPGPLALRMMAPEPRAGLMRVLPGLNRPAALQNRTLAAAVYGPTARPFAKPEAIAPRAVAQPVQAGLALAG</sequence>
<name>A0A2M8J187_9RHOB</name>
<dbReference type="RefSeq" id="WP_100162667.1">
    <property type="nucleotide sequence ID" value="NZ_PGTB01000039.1"/>
</dbReference>
<keyword evidence="6" id="KW-1185">Reference proteome</keyword>
<evidence type="ECO:0000256" key="3">
    <source>
        <dbReference type="SAM" id="MobiDB-lite"/>
    </source>
</evidence>
<feature type="region of interest" description="Disordered" evidence="3">
    <location>
        <begin position="175"/>
        <end position="217"/>
    </location>
</feature>
<dbReference type="InterPro" id="IPR036844">
    <property type="entry name" value="Hint_dom_sf"/>
</dbReference>
<dbReference type="Proteomes" id="UP000231553">
    <property type="component" value="Unassembled WGS sequence"/>
</dbReference>
<proteinExistence type="predicted"/>
<dbReference type="AlphaFoldDB" id="A0A2M8J187"/>
<evidence type="ECO:0000313" key="6">
    <source>
        <dbReference type="Proteomes" id="UP000231553"/>
    </source>
</evidence>
<comment type="subcellular location">
    <subcellularLocation>
        <location evidence="1">Secreted</location>
    </subcellularLocation>
</comment>
<feature type="domain" description="Hedgehog/Intein (Hint)" evidence="4">
    <location>
        <begin position="324"/>
        <end position="458"/>
    </location>
</feature>
<dbReference type="Gene3D" id="2.170.16.10">
    <property type="entry name" value="Hedgehog/Intein (Hint) domain"/>
    <property type="match status" value="1"/>
</dbReference>
<evidence type="ECO:0000259" key="4">
    <source>
        <dbReference type="Pfam" id="PF13403"/>
    </source>
</evidence>
<dbReference type="PRINTS" id="PR00313">
    <property type="entry name" value="CABNDNGRPT"/>
</dbReference>
<dbReference type="SUPFAM" id="SSF51120">
    <property type="entry name" value="beta-Roll"/>
    <property type="match status" value="1"/>
</dbReference>
<dbReference type="PROSITE" id="PS00330">
    <property type="entry name" value="HEMOLYSIN_CALCIUM"/>
    <property type="match status" value="4"/>
</dbReference>
<dbReference type="GO" id="GO:0005576">
    <property type="term" value="C:extracellular region"/>
    <property type="evidence" value="ECO:0007669"/>
    <property type="project" value="UniProtKB-SubCell"/>
</dbReference>
<dbReference type="GO" id="GO:0005509">
    <property type="term" value="F:calcium ion binding"/>
    <property type="evidence" value="ECO:0007669"/>
    <property type="project" value="InterPro"/>
</dbReference>
<dbReference type="InterPro" id="IPR018511">
    <property type="entry name" value="Hemolysin-typ_Ca-bd_CS"/>
</dbReference>
<dbReference type="OrthoDB" id="6305173at2"/>
<evidence type="ECO:0000256" key="2">
    <source>
        <dbReference type="ARBA" id="ARBA00022525"/>
    </source>
</evidence>
<dbReference type="InterPro" id="IPR028992">
    <property type="entry name" value="Hedgehog/Intein_dom"/>
</dbReference>